<dbReference type="EMBL" id="GBRH01194174">
    <property type="protein sequence ID" value="JAE03722.1"/>
    <property type="molecule type" value="Transcribed_RNA"/>
</dbReference>
<reference evidence="1" key="1">
    <citation type="submission" date="2014-09" db="EMBL/GenBank/DDBJ databases">
        <authorList>
            <person name="Magalhaes I.L.F."/>
            <person name="Oliveira U."/>
            <person name="Santos F.R."/>
            <person name="Vidigal T.H.D.A."/>
            <person name="Brescovit A.D."/>
            <person name="Santos A.J."/>
        </authorList>
    </citation>
    <scope>NUCLEOTIDE SEQUENCE</scope>
    <source>
        <tissue evidence="1">Shoot tissue taken approximately 20 cm above the soil surface</tissue>
    </source>
</reference>
<accession>A0A0A9EUF2</accession>
<proteinExistence type="predicted"/>
<sequence length="42" mass="4804">MLLRTVLAAGKKICRLNFGPLSIICQNGKCLRSSTFQRWYSE</sequence>
<organism evidence="1">
    <name type="scientific">Arundo donax</name>
    <name type="common">Giant reed</name>
    <name type="synonym">Donax arundinaceus</name>
    <dbReference type="NCBI Taxonomy" id="35708"/>
    <lineage>
        <taxon>Eukaryota</taxon>
        <taxon>Viridiplantae</taxon>
        <taxon>Streptophyta</taxon>
        <taxon>Embryophyta</taxon>
        <taxon>Tracheophyta</taxon>
        <taxon>Spermatophyta</taxon>
        <taxon>Magnoliopsida</taxon>
        <taxon>Liliopsida</taxon>
        <taxon>Poales</taxon>
        <taxon>Poaceae</taxon>
        <taxon>PACMAD clade</taxon>
        <taxon>Arundinoideae</taxon>
        <taxon>Arundineae</taxon>
        <taxon>Arundo</taxon>
    </lineage>
</organism>
<reference evidence="1" key="2">
    <citation type="journal article" date="2015" name="Data Brief">
        <title>Shoot transcriptome of the giant reed, Arundo donax.</title>
        <authorList>
            <person name="Barrero R.A."/>
            <person name="Guerrero F.D."/>
            <person name="Moolhuijzen P."/>
            <person name="Goolsby J.A."/>
            <person name="Tidwell J."/>
            <person name="Bellgard S.E."/>
            <person name="Bellgard M.I."/>
        </authorList>
    </citation>
    <scope>NUCLEOTIDE SEQUENCE</scope>
    <source>
        <tissue evidence="1">Shoot tissue taken approximately 20 cm above the soil surface</tissue>
    </source>
</reference>
<evidence type="ECO:0000313" key="1">
    <source>
        <dbReference type="EMBL" id="JAE03722.1"/>
    </source>
</evidence>
<protein>
    <submittedName>
        <fullName evidence="1">Uncharacterized protein</fullName>
    </submittedName>
</protein>
<name>A0A0A9EUF2_ARUDO</name>
<dbReference type="AlphaFoldDB" id="A0A0A9EUF2"/>